<dbReference type="EC" id="2.7.11.1" evidence="1"/>
<sequence>MHKISLRRGAPRSSADDYRYSEDPSLHPTSRFSHLQDEELAMSRGIIGGISSSNSSSNSSNAPFLYSSPSYSHYSQNNPHIAHSNAHTTHHSSQHNYGAALIPRWKRKRDEVAIEDSLLHSTNALSSSGGIKLERAGDPSWRVNQGSSSSSVGSSVPRHTSQYSSSDVVAVPAAVLPSVQSSSSSHRHHHATSDVSVIEPVSPVLYPVPRKKMALAVAAQQQAQAQASTVASSTTTATVTAQTATTAQTTTQAATQGNTTTTQVASQSGNSSDGEYHLVKHEVLHSSMSQYEVLEFLGRGTFGQVVKCWKRGTNEIVAVKILKNHPSYARQGQIEVSILSRLSKENPEDHNFVQVYECFNHKNHTCLVFEMLEVNLYDYLKQQKFAPLPLKVIRPILCQVLVALLKLKHLGLIHADLKPENIMLLDPQRQPYRIKVIDFGSASYASKVITSTYLQSRYYRAPEIVLGLPFAEAIDMWSLGCVIAELFLGWPLYPGASEYDQIRYISQTQGLPPEHMLNNATKTTKFFYRDTRGIYPFWRMKTQEEYEAETRQKTKEARKYIFNCLDDIIEVHPNSHLTGPDAMAEKVDCAEFVDILKKMLTMDQDRRIGPAEALHHPFLMLNHLVSYSHSNYVKQSVQLMGVCHRSNRKPQTPAAESPTRPVFGGSVPGFGVEQGVSRLSGYFSNGNDLSDITLNSLQNSFLQKTGASNRQMAQVNQQMQQIGSLASQQMQQIGSLASQAHYSDPSIYSAAPLAYALPPSFFPQSYVRPFVGPTDGLFGPYVKLADSSSAAAAYRQAGAAAGVTGLATALPFLSQVSGNAQVGNPYAALPVMNPGVFITNPAAAVQAACWPVIKMPDASSLPDAYSHSALASLGLPTAFYDLRAFNKDLSQATQSMQNEQPSVISHTSNLTGSHVFPGIPDAWYLNSSLGSASSGQGLGGGNRGLAGFDSAYSSMSDVKPVLEDTESPATSATFPSYHRPEQTSFHQRANAASIFGTPVQEALNLSATSSDRGGGDTRRNAYKNSTSYTDGLSDVYSARHSGTSASQAFDTAFETPRGLYHSASATSNSGQTRVNPASYFQSTQRLPQSSSFDYWSNV</sequence>
<comment type="caution">
    <text evidence="13">The sequence shown here is derived from an EMBL/GenBank/DDBJ whole genome shotgun (WGS) entry which is preliminary data.</text>
</comment>
<evidence type="ECO:0000256" key="8">
    <source>
        <dbReference type="ARBA" id="ARBA00048679"/>
    </source>
</evidence>
<evidence type="ECO:0000256" key="4">
    <source>
        <dbReference type="ARBA" id="ARBA00022741"/>
    </source>
</evidence>
<reference evidence="13 14" key="1">
    <citation type="journal article" date="2016" name="Nat. Commun.">
        <title>Extremotolerant tardigrade genome and improved radiotolerance of human cultured cells by tardigrade-unique protein.</title>
        <authorList>
            <person name="Hashimoto T."/>
            <person name="Horikawa D.D."/>
            <person name="Saito Y."/>
            <person name="Kuwahara H."/>
            <person name="Kozuka-Hata H."/>
            <person name="Shin-I T."/>
            <person name="Minakuchi Y."/>
            <person name="Ohishi K."/>
            <person name="Motoyama A."/>
            <person name="Aizu T."/>
            <person name="Enomoto A."/>
            <person name="Kondo K."/>
            <person name="Tanaka S."/>
            <person name="Hara Y."/>
            <person name="Koshikawa S."/>
            <person name="Sagara H."/>
            <person name="Miura T."/>
            <person name="Yokobori S."/>
            <person name="Miyagawa K."/>
            <person name="Suzuki Y."/>
            <person name="Kubo T."/>
            <person name="Oyama M."/>
            <person name="Kohara Y."/>
            <person name="Fujiyama A."/>
            <person name="Arakawa K."/>
            <person name="Katayama T."/>
            <person name="Toyoda A."/>
            <person name="Kunieda T."/>
        </authorList>
    </citation>
    <scope>NUCLEOTIDE SEQUENCE [LARGE SCALE GENOMIC DNA]</scope>
    <source>
        <strain evidence="13 14">YOKOZUNA-1</strain>
    </source>
</reference>
<feature type="compositionally biased region" description="Low complexity" evidence="11">
    <location>
        <begin position="146"/>
        <end position="156"/>
    </location>
</feature>
<evidence type="ECO:0000256" key="1">
    <source>
        <dbReference type="ARBA" id="ARBA00012513"/>
    </source>
</evidence>
<feature type="domain" description="Protein kinase" evidence="12">
    <location>
        <begin position="291"/>
        <end position="619"/>
    </location>
</feature>
<evidence type="ECO:0000256" key="9">
    <source>
        <dbReference type="ARBA" id="ARBA00061380"/>
    </source>
</evidence>
<keyword evidence="6 10" id="KW-0067">ATP-binding</keyword>
<evidence type="ECO:0000313" key="13">
    <source>
        <dbReference type="EMBL" id="GAU95409.1"/>
    </source>
</evidence>
<dbReference type="GO" id="GO:0005634">
    <property type="term" value="C:nucleus"/>
    <property type="evidence" value="ECO:0007669"/>
    <property type="project" value="TreeGrafter"/>
</dbReference>
<proteinExistence type="inferred from homology"/>
<comment type="catalytic activity">
    <reaction evidence="7">
        <text>L-threonyl-[protein] + ATP = O-phospho-L-threonyl-[protein] + ADP + H(+)</text>
        <dbReference type="Rhea" id="RHEA:46608"/>
        <dbReference type="Rhea" id="RHEA-COMP:11060"/>
        <dbReference type="Rhea" id="RHEA-COMP:11605"/>
        <dbReference type="ChEBI" id="CHEBI:15378"/>
        <dbReference type="ChEBI" id="CHEBI:30013"/>
        <dbReference type="ChEBI" id="CHEBI:30616"/>
        <dbReference type="ChEBI" id="CHEBI:61977"/>
        <dbReference type="ChEBI" id="CHEBI:456216"/>
        <dbReference type="EC" id="2.7.11.1"/>
    </reaction>
</comment>
<dbReference type="InterPro" id="IPR011009">
    <property type="entry name" value="Kinase-like_dom_sf"/>
</dbReference>
<dbReference type="GO" id="GO:0005737">
    <property type="term" value="C:cytoplasm"/>
    <property type="evidence" value="ECO:0007669"/>
    <property type="project" value="TreeGrafter"/>
</dbReference>
<evidence type="ECO:0000256" key="11">
    <source>
        <dbReference type="SAM" id="MobiDB-lite"/>
    </source>
</evidence>
<organism evidence="13 14">
    <name type="scientific">Ramazzottius varieornatus</name>
    <name type="common">Water bear</name>
    <name type="synonym">Tardigrade</name>
    <dbReference type="NCBI Taxonomy" id="947166"/>
    <lineage>
        <taxon>Eukaryota</taxon>
        <taxon>Metazoa</taxon>
        <taxon>Ecdysozoa</taxon>
        <taxon>Tardigrada</taxon>
        <taxon>Eutardigrada</taxon>
        <taxon>Parachela</taxon>
        <taxon>Hypsibioidea</taxon>
        <taxon>Ramazzottiidae</taxon>
        <taxon>Ramazzottius</taxon>
    </lineage>
</organism>
<dbReference type="STRING" id="947166.A0A1D1V0N5"/>
<dbReference type="Gene3D" id="3.30.200.20">
    <property type="entry name" value="Phosphorylase Kinase, domain 1"/>
    <property type="match status" value="1"/>
</dbReference>
<evidence type="ECO:0000313" key="14">
    <source>
        <dbReference type="Proteomes" id="UP000186922"/>
    </source>
</evidence>
<dbReference type="PANTHER" id="PTHR24058:SF17">
    <property type="entry name" value="HOMEODOMAIN INTERACTING PROTEIN KINASE, ISOFORM D"/>
    <property type="match status" value="1"/>
</dbReference>
<dbReference type="PANTHER" id="PTHR24058">
    <property type="entry name" value="DUAL SPECIFICITY PROTEIN KINASE"/>
    <property type="match status" value="1"/>
</dbReference>
<protein>
    <recommendedName>
        <fullName evidence="1">non-specific serine/threonine protein kinase</fullName>
        <ecNumber evidence="1">2.7.11.1</ecNumber>
    </recommendedName>
</protein>
<keyword evidence="2" id="KW-0723">Serine/threonine-protein kinase</keyword>
<dbReference type="PROSITE" id="PS50011">
    <property type="entry name" value="PROTEIN_KINASE_DOM"/>
    <property type="match status" value="1"/>
</dbReference>
<evidence type="ECO:0000256" key="5">
    <source>
        <dbReference type="ARBA" id="ARBA00022777"/>
    </source>
</evidence>
<dbReference type="CDD" id="cd14211">
    <property type="entry name" value="STKc_HIPK"/>
    <property type="match status" value="1"/>
</dbReference>
<feature type="region of interest" description="Disordered" evidence="11">
    <location>
        <begin position="1"/>
        <end position="31"/>
    </location>
</feature>
<dbReference type="PROSITE" id="PS00107">
    <property type="entry name" value="PROTEIN_KINASE_ATP"/>
    <property type="match status" value="1"/>
</dbReference>
<keyword evidence="14" id="KW-1185">Reference proteome</keyword>
<dbReference type="GO" id="GO:0005524">
    <property type="term" value="F:ATP binding"/>
    <property type="evidence" value="ECO:0007669"/>
    <property type="project" value="UniProtKB-UniRule"/>
</dbReference>
<dbReference type="SUPFAM" id="SSF56112">
    <property type="entry name" value="Protein kinase-like (PK-like)"/>
    <property type="match status" value="1"/>
</dbReference>
<feature type="compositionally biased region" description="Basic residues" evidence="11">
    <location>
        <begin position="1"/>
        <end position="10"/>
    </location>
</feature>
<feature type="binding site" evidence="10">
    <location>
        <position position="320"/>
    </location>
    <ligand>
        <name>ATP</name>
        <dbReference type="ChEBI" id="CHEBI:30616"/>
    </ligand>
</feature>
<feature type="region of interest" description="Disordered" evidence="11">
    <location>
        <begin position="129"/>
        <end position="166"/>
    </location>
</feature>
<dbReference type="Gene3D" id="1.10.510.10">
    <property type="entry name" value="Transferase(Phosphotransferase) domain 1"/>
    <property type="match status" value="1"/>
</dbReference>
<comment type="catalytic activity">
    <reaction evidence="8">
        <text>L-seryl-[protein] + ATP = O-phospho-L-seryl-[protein] + ADP + H(+)</text>
        <dbReference type="Rhea" id="RHEA:17989"/>
        <dbReference type="Rhea" id="RHEA-COMP:9863"/>
        <dbReference type="Rhea" id="RHEA-COMP:11604"/>
        <dbReference type="ChEBI" id="CHEBI:15378"/>
        <dbReference type="ChEBI" id="CHEBI:29999"/>
        <dbReference type="ChEBI" id="CHEBI:30616"/>
        <dbReference type="ChEBI" id="CHEBI:83421"/>
        <dbReference type="ChEBI" id="CHEBI:456216"/>
        <dbReference type="EC" id="2.7.11.1"/>
    </reaction>
</comment>
<accession>A0A1D1V0N5</accession>
<dbReference type="PROSITE" id="PS00108">
    <property type="entry name" value="PROTEIN_KINASE_ST"/>
    <property type="match status" value="1"/>
</dbReference>
<keyword evidence="4 10" id="KW-0547">Nucleotide-binding</keyword>
<evidence type="ECO:0000256" key="6">
    <source>
        <dbReference type="ARBA" id="ARBA00022840"/>
    </source>
</evidence>
<dbReference type="InterPro" id="IPR050494">
    <property type="entry name" value="Ser_Thr_dual-spec_kinase"/>
</dbReference>
<dbReference type="InterPro" id="IPR000719">
    <property type="entry name" value="Prot_kinase_dom"/>
</dbReference>
<feature type="region of interest" description="Disordered" evidence="11">
    <location>
        <begin position="1061"/>
        <end position="1082"/>
    </location>
</feature>
<dbReference type="AlphaFoldDB" id="A0A1D1V0N5"/>
<dbReference type="EMBL" id="BDGG01000003">
    <property type="protein sequence ID" value="GAU95409.1"/>
    <property type="molecule type" value="Genomic_DNA"/>
</dbReference>
<dbReference type="InterPro" id="IPR008271">
    <property type="entry name" value="Ser/Thr_kinase_AS"/>
</dbReference>
<name>A0A1D1V0N5_RAMVA</name>
<dbReference type="Pfam" id="PF00069">
    <property type="entry name" value="Pkinase"/>
    <property type="match status" value="1"/>
</dbReference>
<evidence type="ECO:0000256" key="10">
    <source>
        <dbReference type="PROSITE-ProRule" id="PRU10141"/>
    </source>
</evidence>
<dbReference type="GO" id="GO:0004713">
    <property type="term" value="F:protein tyrosine kinase activity"/>
    <property type="evidence" value="ECO:0007669"/>
    <property type="project" value="TreeGrafter"/>
</dbReference>
<evidence type="ECO:0000259" key="12">
    <source>
        <dbReference type="PROSITE" id="PS50011"/>
    </source>
</evidence>
<gene>
    <name evidence="13" type="primary">RvY_07032</name>
    <name evidence="13" type="synonym">RvY_07032.1</name>
    <name evidence="13" type="ORF">RvY_07032-1</name>
</gene>
<keyword evidence="5" id="KW-0418">Kinase</keyword>
<dbReference type="SMART" id="SM00220">
    <property type="entry name" value="S_TKc"/>
    <property type="match status" value="1"/>
</dbReference>
<dbReference type="InterPro" id="IPR017441">
    <property type="entry name" value="Protein_kinase_ATP_BS"/>
</dbReference>
<dbReference type="GO" id="GO:0004674">
    <property type="term" value="F:protein serine/threonine kinase activity"/>
    <property type="evidence" value="ECO:0007669"/>
    <property type="project" value="UniProtKB-KW"/>
</dbReference>
<feature type="region of interest" description="Disordered" evidence="11">
    <location>
        <begin position="76"/>
        <end position="97"/>
    </location>
</feature>
<dbReference type="OrthoDB" id="10030361at2759"/>
<dbReference type="FunFam" id="1.10.510.10:FF:000029">
    <property type="entry name" value="Homeodomain-interacting protein kinase 2 isoform 1"/>
    <property type="match status" value="1"/>
</dbReference>
<comment type="similarity">
    <text evidence="9">Belongs to the protein kinase superfamily. CMGC Ser/Thr protein kinase family. HIPK subfamily.</text>
</comment>
<evidence type="ECO:0000256" key="7">
    <source>
        <dbReference type="ARBA" id="ARBA00047899"/>
    </source>
</evidence>
<keyword evidence="3" id="KW-0808">Transferase</keyword>
<feature type="region of interest" description="Disordered" evidence="11">
    <location>
        <begin position="1006"/>
        <end position="1026"/>
    </location>
</feature>
<dbReference type="Proteomes" id="UP000186922">
    <property type="component" value="Unassembled WGS sequence"/>
</dbReference>
<feature type="compositionally biased region" description="Polar residues" evidence="11">
    <location>
        <begin position="1063"/>
        <end position="1082"/>
    </location>
</feature>
<evidence type="ECO:0000256" key="2">
    <source>
        <dbReference type="ARBA" id="ARBA00022527"/>
    </source>
</evidence>
<evidence type="ECO:0000256" key="3">
    <source>
        <dbReference type="ARBA" id="ARBA00022679"/>
    </source>
</evidence>
<feature type="compositionally biased region" description="Basic and acidic residues" evidence="11">
    <location>
        <begin position="14"/>
        <end position="25"/>
    </location>
</feature>